<dbReference type="Proteomes" id="UP000308349">
    <property type="component" value="Unassembled WGS sequence"/>
</dbReference>
<organism evidence="2 3">
    <name type="scientific">Nocardia cyriacigeorgica</name>
    <dbReference type="NCBI Taxonomy" id="135487"/>
    <lineage>
        <taxon>Bacteria</taxon>
        <taxon>Bacillati</taxon>
        <taxon>Actinomycetota</taxon>
        <taxon>Actinomycetes</taxon>
        <taxon>Mycobacteriales</taxon>
        <taxon>Nocardiaceae</taxon>
        <taxon>Nocardia</taxon>
    </lineage>
</organism>
<dbReference type="PROSITE" id="PS51257">
    <property type="entry name" value="PROKAR_LIPOPROTEIN"/>
    <property type="match status" value="1"/>
</dbReference>
<dbReference type="EMBL" id="VBUU01000009">
    <property type="protein sequence ID" value="TLG12166.1"/>
    <property type="molecule type" value="Genomic_DNA"/>
</dbReference>
<proteinExistence type="predicted"/>
<feature type="chain" id="PRO_5038556039" evidence="1">
    <location>
        <begin position="21"/>
        <end position="189"/>
    </location>
</feature>
<gene>
    <name evidence="2" type="ORF">FEK35_11705</name>
</gene>
<comment type="caution">
    <text evidence="2">The sequence shown here is derived from an EMBL/GenBank/DDBJ whole genome shotgun (WGS) entry which is preliminary data.</text>
</comment>
<keyword evidence="1" id="KW-0732">Signal</keyword>
<dbReference type="Pfam" id="PF12079">
    <property type="entry name" value="DUF3558"/>
    <property type="match status" value="1"/>
</dbReference>
<dbReference type="OrthoDB" id="4563594at2"/>
<protein>
    <submittedName>
        <fullName evidence="2">DUF3558 domain-containing protein</fullName>
    </submittedName>
</protein>
<evidence type="ECO:0000256" key="1">
    <source>
        <dbReference type="SAM" id="SignalP"/>
    </source>
</evidence>
<dbReference type="AlphaFoldDB" id="A0A5R8PES4"/>
<dbReference type="RefSeq" id="WP_138456221.1">
    <property type="nucleotide sequence ID" value="NZ_VBUU01000009.1"/>
</dbReference>
<name>A0A5R8PES4_9NOCA</name>
<evidence type="ECO:0000313" key="2">
    <source>
        <dbReference type="EMBL" id="TLG12166.1"/>
    </source>
</evidence>
<sequence>MRTADVLRVTLAAGAVVLLAAGCNSTVDGEATTQGDGATSAGSPTAVAIFNPCSDLSEQALTDAGLDPSTERTSIDPPSGGADWRICSWKPSDSSATYRVDVFSTSYTIDEARQNDNLTGFKDVTIGPRSGVTLYDKSDTKRDRCYAAFPAEQGMFEVAVTWRGSSSDMPDMCDLAVEQATKLEPNLPK</sequence>
<feature type="signal peptide" evidence="1">
    <location>
        <begin position="1"/>
        <end position="20"/>
    </location>
</feature>
<reference evidence="2 3" key="1">
    <citation type="submission" date="2019-05" db="EMBL/GenBank/DDBJ databases">
        <title>Genomes sequences of two Nocardia cyriacigeorgica environmental isolates, type strains Nocardia asteroides ATCC 19247 and Nocardia cyriacigeorgica DSM 44484.</title>
        <authorList>
            <person name="Vautrin F."/>
            <person name="Bergeron E."/>
            <person name="Dubost A."/>
            <person name="Abrouk D."/>
            <person name="Rodriguez Nava V."/>
            <person name="Pujic P."/>
        </authorList>
    </citation>
    <scope>NUCLEOTIDE SEQUENCE [LARGE SCALE GENOMIC DNA]</scope>
    <source>
        <strain evidence="2 3">EML 1456</strain>
    </source>
</reference>
<accession>A0A5R8PES4</accession>
<evidence type="ECO:0000313" key="3">
    <source>
        <dbReference type="Proteomes" id="UP000308349"/>
    </source>
</evidence>
<dbReference type="InterPro" id="IPR024520">
    <property type="entry name" value="DUF3558"/>
</dbReference>